<dbReference type="GO" id="GO:0004034">
    <property type="term" value="F:aldose 1-epimerase activity"/>
    <property type="evidence" value="ECO:0007669"/>
    <property type="project" value="UniProtKB-EC"/>
</dbReference>
<dbReference type="RefSeq" id="WP_310374101.1">
    <property type="nucleotide sequence ID" value="NZ_JAVDXT010000002.1"/>
</dbReference>
<dbReference type="EMBL" id="JAVDXT010000002">
    <property type="protein sequence ID" value="MDR7378182.1"/>
    <property type="molecule type" value="Genomic_DNA"/>
</dbReference>
<comment type="caution">
    <text evidence="1">The sequence shown here is derived from an EMBL/GenBank/DDBJ whole genome shotgun (WGS) entry which is preliminary data.</text>
</comment>
<keyword evidence="2" id="KW-1185">Reference proteome</keyword>
<dbReference type="EC" id="5.1.3.3" evidence="1"/>
<dbReference type="Pfam" id="PF01263">
    <property type="entry name" value="Aldose_epim"/>
    <property type="match status" value="1"/>
</dbReference>
<sequence>MTSSIELRAGELHLTLAPQVGGSIARFYSQRGTQQQQWLRAADTLDPAKPWTMGSFPLVPYANRIRDGRSSFGPRALNLAANYPDSKHAIHGTAWQQPWQVVAQGTDHATLALDYTPGDWPYAFRAVQEFKLDAQTGLSLVLSVTNLDSVDMPVGVGHHPYLPHRPGTRLTTDVKAMWGGDAEVMPTNLQTPAFLETLRSGIALDTLDLDNNFIGWNRNARVDWPDTGTALVMTAEAPFDYFVLYCPKGGEAFCIEPVSNCTDWMNLAQQGQGDVGGQLLAPGATLRTTMVLQPVWPV</sequence>
<dbReference type="InterPro" id="IPR008183">
    <property type="entry name" value="Aldose_1/G6P_1-epimerase"/>
</dbReference>
<evidence type="ECO:0000313" key="2">
    <source>
        <dbReference type="Proteomes" id="UP001180487"/>
    </source>
</evidence>
<name>A0ABU2CAD4_9BURK</name>
<dbReference type="SUPFAM" id="SSF74650">
    <property type="entry name" value="Galactose mutarotase-like"/>
    <property type="match status" value="1"/>
</dbReference>
<dbReference type="CDD" id="cd09021">
    <property type="entry name" value="Aldose_epim_Ec_YphB"/>
    <property type="match status" value="1"/>
</dbReference>
<dbReference type="InterPro" id="IPR011013">
    <property type="entry name" value="Gal_mutarotase_sf_dom"/>
</dbReference>
<dbReference type="Proteomes" id="UP001180487">
    <property type="component" value="Unassembled WGS sequence"/>
</dbReference>
<dbReference type="InterPro" id="IPR014718">
    <property type="entry name" value="GH-type_carb-bd"/>
</dbReference>
<proteinExistence type="predicted"/>
<reference evidence="1 2" key="1">
    <citation type="submission" date="2023-07" db="EMBL/GenBank/DDBJ databases">
        <title>Sorghum-associated microbial communities from plants grown in Nebraska, USA.</title>
        <authorList>
            <person name="Schachtman D."/>
        </authorList>
    </citation>
    <scope>NUCLEOTIDE SEQUENCE [LARGE SCALE GENOMIC DNA]</scope>
    <source>
        <strain evidence="1 2">BE313</strain>
    </source>
</reference>
<keyword evidence="1" id="KW-0413">Isomerase</keyword>
<protein>
    <submittedName>
        <fullName evidence="1">Aldose 1-epimerase</fullName>
        <ecNumber evidence="1">5.1.3.3</ecNumber>
    </submittedName>
</protein>
<evidence type="ECO:0000313" key="1">
    <source>
        <dbReference type="EMBL" id="MDR7378182.1"/>
    </source>
</evidence>
<organism evidence="1 2">
    <name type="scientific">Rhodoferax ferrireducens</name>
    <dbReference type="NCBI Taxonomy" id="192843"/>
    <lineage>
        <taxon>Bacteria</taxon>
        <taxon>Pseudomonadati</taxon>
        <taxon>Pseudomonadota</taxon>
        <taxon>Betaproteobacteria</taxon>
        <taxon>Burkholderiales</taxon>
        <taxon>Comamonadaceae</taxon>
        <taxon>Rhodoferax</taxon>
    </lineage>
</organism>
<dbReference type="Gene3D" id="2.70.98.10">
    <property type="match status" value="1"/>
</dbReference>
<accession>A0ABU2CAD4</accession>
<gene>
    <name evidence="1" type="ORF">J2X19_002861</name>
</gene>